<sequence>MFYSLLFVEIKMMSFRGLFCVFCEFQVWQMYNTQSILALQSFLNGKYGVLGLLGVAMCRTNMQIPTGSVWATHNIPLHLPNKMLPSHRPSFS</sequence>
<dbReference type="AlphaFoldDB" id="A0A0E9RM06"/>
<reference evidence="1" key="2">
    <citation type="journal article" date="2015" name="Fish Shellfish Immunol.">
        <title>Early steps in the European eel (Anguilla anguilla)-Vibrio vulnificus interaction in the gills: Role of the RtxA13 toxin.</title>
        <authorList>
            <person name="Callol A."/>
            <person name="Pajuelo D."/>
            <person name="Ebbesson L."/>
            <person name="Teles M."/>
            <person name="MacKenzie S."/>
            <person name="Amaro C."/>
        </authorList>
    </citation>
    <scope>NUCLEOTIDE SEQUENCE</scope>
</reference>
<dbReference type="EMBL" id="GBXM01079087">
    <property type="protein sequence ID" value="JAH29490.1"/>
    <property type="molecule type" value="Transcribed_RNA"/>
</dbReference>
<organism evidence="1">
    <name type="scientific">Anguilla anguilla</name>
    <name type="common">European freshwater eel</name>
    <name type="synonym">Muraena anguilla</name>
    <dbReference type="NCBI Taxonomy" id="7936"/>
    <lineage>
        <taxon>Eukaryota</taxon>
        <taxon>Metazoa</taxon>
        <taxon>Chordata</taxon>
        <taxon>Craniata</taxon>
        <taxon>Vertebrata</taxon>
        <taxon>Euteleostomi</taxon>
        <taxon>Actinopterygii</taxon>
        <taxon>Neopterygii</taxon>
        <taxon>Teleostei</taxon>
        <taxon>Anguilliformes</taxon>
        <taxon>Anguillidae</taxon>
        <taxon>Anguilla</taxon>
    </lineage>
</organism>
<name>A0A0E9RM06_ANGAN</name>
<reference evidence="1" key="1">
    <citation type="submission" date="2014-11" db="EMBL/GenBank/DDBJ databases">
        <authorList>
            <person name="Amaro Gonzalez C."/>
        </authorList>
    </citation>
    <scope>NUCLEOTIDE SEQUENCE</scope>
</reference>
<proteinExistence type="predicted"/>
<evidence type="ECO:0000313" key="1">
    <source>
        <dbReference type="EMBL" id="JAH29490.1"/>
    </source>
</evidence>
<protein>
    <submittedName>
        <fullName evidence="1">Uncharacterized protein</fullName>
    </submittedName>
</protein>
<accession>A0A0E9RM06</accession>